<dbReference type="AlphaFoldDB" id="A0A917LIS4"/>
<accession>A0A917LIS4</accession>
<evidence type="ECO:0000313" key="2">
    <source>
        <dbReference type="EMBL" id="GGG27812.1"/>
    </source>
</evidence>
<feature type="compositionally biased region" description="Basic and acidic residues" evidence="1">
    <location>
        <begin position="12"/>
        <end position="25"/>
    </location>
</feature>
<reference evidence="2" key="1">
    <citation type="journal article" date="2014" name="Int. J. Syst. Evol. Microbiol.">
        <title>Complete genome sequence of Corynebacterium casei LMG S-19264T (=DSM 44701T), isolated from a smear-ripened cheese.</title>
        <authorList>
            <consortium name="US DOE Joint Genome Institute (JGI-PGF)"/>
            <person name="Walter F."/>
            <person name="Albersmeier A."/>
            <person name="Kalinowski J."/>
            <person name="Ruckert C."/>
        </authorList>
    </citation>
    <scope>NUCLEOTIDE SEQUENCE</scope>
    <source>
        <strain evidence="2">CCM 7905</strain>
    </source>
</reference>
<organism evidence="2 3">
    <name type="scientific">Rhodococcoides trifolii</name>
    <dbReference type="NCBI Taxonomy" id="908250"/>
    <lineage>
        <taxon>Bacteria</taxon>
        <taxon>Bacillati</taxon>
        <taxon>Actinomycetota</taxon>
        <taxon>Actinomycetes</taxon>
        <taxon>Mycobacteriales</taxon>
        <taxon>Nocardiaceae</taxon>
        <taxon>Rhodococcoides</taxon>
    </lineage>
</organism>
<sequence length="53" mass="5648">MLVYPEPMNKIDQTHNGEKRSRGADLRSTAIRAVVVALGLGARVASDRGPDTG</sequence>
<evidence type="ECO:0000256" key="1">
    <source>
        <dbReference type="SAM" id="MobiDB-lite"/>
    </source>
</evidence>
<dbReference type="Proteomes" id="UP000654257">
    <property type="component" value="Unassembled WGS sequence"/>
</dbReference>
<gene>
    <name evidence="2" type="ORF">GCM10007304_47050</name>
</gene>
<evidence type="ECO:0000313" key="3">
    <source>
        <dbReference type="Proteomes" id="UP000654257"/>
    </source>
</evidence>
<keyword evidence="3" id="KW-1185">Reference proteome</keyword>
<proteinExistence type="predicted"/>
<comment type="caution">
    <text evidence="2">The sequence shown here is derived from an EMBL/GenBank/DDBJ whole genome shotgun (WGS) entry which is preliminary data.</text>
</comment>
<name>A0A917LIS4_9NOCA</name>
<feature type="region of interest" description="Disordered" evidence="1">
    <location>
        <begin position="1"/>
        <end position="25"/>
    </location>
</feature>
<reference evidence="2" key="2">
    <citation type="submission" date="2020-09" db="EMBL/GenBank/DDBJ databases">
        <authorList>
            <person name="Sun Q."/>
            <person name="Sedlacek I."/>
        </authorList>
    </citation>
    <scope>NUCLEOTIDE SEQUENCE</scope>
    <source>
        <strain evidence="2">CCM 7905</strain>
    </source>
</reference>
<dbReference type="EMBL" id="BMCU01000006">
    <property type="protein sequence ID" value="GGG27812.1"/>
    <property type="molecule type" value="Genomic_DNA"/>
</dbReference>
<protein>
    <submittedName>
        <fullName evidence="2">Uncharacterized protein</fullName>
    </submittedName>
</protein>